<gene>
    <name evidence="5" type="ORF">KFE25_006968</name>
</gene>
<dbReference type="PANTHER" id="PTHR12304">
    <property type="entry name" value="INOSINE-URIDINE PREFERRING NUCLEOSIDE HYDROLASE"/>
    <property type="match status" value="1"/>
</dbReference>
<dbReference type="Pfam" id="PF01156">
    <property type="entry name" value="IU_nuc_hydro"/>
    <property type="match status" value="1"/>
</dbReference>
<evidence type="ECO:0000256" key="2">
    <source>
        <dbReference type="ARBA" id="ARBA00022801"/>
    </source>
</evidence>
<dbReference type="InterPro" id="IPR023186">
    <property type="entry name" value="IUNH"/>
</dbReference>
<evidence type="ECO:0000313" key="6">
    <source>
        <dbReference type="Proteomes" id="UP000751190"/>
    </source>
</evidence>
<evidence type="ECO:0000256" key="3">
    <source>
        <dbReference type="ARBA" id="ARBA00023295"/>
    </source>
</evidence>
<dbReference type="AlphaFoldDB" id="A0A8J6CE97"/>
<accession>A0A8J6CE97</accession>
<dbReference type="Proteomes" id="UP000751190">
    <property type="component" value="Unassembled WGS sequence"/>
</dbReference>
<protein>
    <recommendedName>
        <fullName evidence="4">Inosine/uridine-preferring nucleoside hydrolase domain-containing protein</fullName>
    </recommendedName>
</protein>
<feature type="domain" description="Inosine/uridine-preferring nucleoside hydrolase" evidence="4">
    <location>
        <begin position="5"/>
        <end position="312"/>
    </location>
</feature>
<keyword evidence="6" id="KW-1185">Reference proteome</keyword>
<dbReference type="Gene3D" id="3.90.245.10">
    <property type="entry name" value="Ribonucleoside hydrolase-like"/>
    <property type="match status" value="1"/>
</dbReference>
<keyword evidence="3" id="KW-0326">Glycosidase</keyword>
<reference evidence="5" key="1">
    <citation type="submission" date="2021-05" db="EMBL/GenBank/DDBJ databases">
        <title>The genome of the haptophyte Pavlova lutheri (Diacronema luteri, Pavlovales) - a model for lipid biosynthesis in eukaryotic algae.</title>
        <authorList>
            <person name="Hulatt C.J."/>
            <person name="Posewitz M.C."/>
        </authorList>
    </citation>
    <scope>NUCLEOTIDE SEQUENCE</scope>
    <source>
        <strain evidence="5">NIVA-4/92</strain>
    </source>
</reference>
<keyword evidence="2" id="KW-0378">Hydrolase</keyword>
<dbReference type="InterPro" id="IPR001910">
    <property type="entry name" value="Inosine/uridine_hydrolase_dom"/>
</dbReference>
<dbReference type="EMBL" id="JAGTXO010000005">
    <property type="protein sequence ID" value="KAG8467916.1"/>
    <property type="molecule type" value="Genomic_DNA"/>
</dbReference>
<evidence type="ECO:0000313" key="5">
    <source>
        <dbReference type="EMBL" id="KAG8467916.1"/>
    </source>
</evidence>
<proteinExistence type="inferred from homology"/>
<comment type="similarity">
    <text evidence="1">Belongs to the IUNH family.</text>
</comment>
<evidence type="ECO:0000259" key="4">
    <source>
        <dbReference type="Pfam" id="PF01156"/>
    </source>
</evidence>
<sequence>MRKTFVDTDCAIDDGIALALLPPPALVTTVGGILTAQRAAVSAHRLFGGLSAKAAGLDPPNEFSPIAAWAAGYRARCERMLDDIAVPAREAEDAPRARECAEHGAAFGIAGHADAASALIAAVALQPGATLVCLGPLSNVAEALRREPRVLHGLSELIILGGAVRRPGSAPHGAEWNMWFDPAAAARVFAAAAAAGTRLVLLSNDVANDDAINVHAPLVRALCEPVECKLPAAPLAPAGEDRAAARAYRQCVARRLVALQPEALTMDPLAAALVLRPSIFELQLAHVCVDERTGVTAECAAGRGTAVQLAVRIDCGEYERLLRDELLCS</sequence>
<dbReference type="SUPFAM" id="SSF53590">
    <property type="entry name" value="Nucleoside hydrolase"/>
    <property type="match status" value="1"/>
</dbReference>
<name>A0A8J6CE97_DIALT</name>
<dbReference type="GO" id="GO:0006152">
    <property type="term" value="P:purine nucleoside catabolic process"/>
    <property type="evidence" value="ECO:0007669"/>
    <property type="project" value="TreeGrafter"/>
</dbReference>
<dbReference type="OrthoDB" id="432381at2759"/>
<dbReference type="InterPro" id="IPR036452">
    <property type="entry name" value="Ribo_hydro-like"/>
</dbReference>
<dbReference type="GO" id="GO:0008477">
    <property type="term" value="F:purine nucleosidase activity"/>
    <property type="evidence" value="ECO:0007669"/>
    <property type="project" value="TreeGrafter"/>
</dbReference>
<dbReference type="PANTHER" id="PTHR12304:SF4">
    <property type="entry name" value="URIDINE NUCLEOSIDASE"/>
    <property type="match status" value="1"/>
</dbReference>
<evidence type="ECO:0000256" key="1">
    <source>
        <dbReference type="ARBA" id="ARBA00009176"/>
    </source>
</evidence>
<organism evidence="5 6">
    <name type="scientific">Diacronema lutheri</name>
    <name type="common">Unicellular marine alga</name>
    <name type="synonym">Monochrysis lutheri</name>
    <dbReference type="NCBI Taxonomy" id="2081491"/>
    <lineage>
        <taxon>Eukaryota</taxon>
        <taxon>Haptista</taxon>
        <taxon>Haptophyta</taxon>
        <taxon>Pavlovophyceae</taxon>
        <taxon>Pavlovales</taxon>
        <taxon>Pavlovaceae</taxon>
        <taxon>Diacronema</taxon>
    </lineage>
</organism>
<dbReference type="GO" id="GO:0005829">
    <property type="term" value="C:cytosol"/>
    <property type="evidence" value="ECO:0007669"/>
    <property type="project" value="TreeGrafter"/>
</dbReference>
<comment type="caution">
    <text evidence="5">The sequence shown here is derived from an EMBL/GenBank/DDBJ whole genome shotgun (WGS) entry which is preliminary data.</text>
</comment>